<keyword evidence="1" id="KW-0812">Transmembrane</keyword>
<keyword evidence="1" id="KW-0472">Membrane</keyword>
<reference evidence="2" key="1">
    <citation type="submission" date="2022-01" db="EMBL/GenBank/DDBJ databases">
        <authorList>
            <person name="Braso-Vives M."/>
        </authorList>
    </citation>
    <scope>NUCLEOTIDE SEQUENCE</scope>
</reference>
<dbReference type="EMBL" id="OV696689">
    <property type="protein sequence ID" value="CAH1261408.1"/>
    <property type="molecule type" value="Genomic_DNA"/>
</dbReference>
<evidence type="ECO:0000313" key="2">
    <source>
        <dbReference type="EMBL" id="CAH1261408.1"/>
    </source>
</evidence>
<gene>
    <name evidence="2" type="primary">Hypp2340</name>
    <name evidence="2" type="ORF">BLAG_LOCUS16834</name>
</gene>
<name>A0A8J9ZQ51_BRALA</name>
<proteinExistence type="predicted"/>
<evidence type="ECO:0000256" key="1">
    <source>
        <dbReference type="SAM" id="Phobius"/>
    </source>
</evidence>
<keyword evidence="3" id="KW-1185">Reference proteome</keyword>
<sequence length="129" mass="14720">MLGDERQYVNIRELTSDGEGRMRRYRYRSGLVPKPLYRYLYLYLYLYLMLRLAARRPVMTAETVPPPEGGKAAISAGLARHSVARLPSRMWDRGRDGIRVCALCPAPGTVLTFPLLQSDPRREGPIPEQ</sequence>
<dbReference type="Proteomes" id="UP000838412">
    <property type="component" value="Chromosome 4"/>
</dbReference>
<protein>
    <submittedName>
        <fullName evidence="2">Hypp2340 protein</fullName>
    </submittedName>
</protein>
<keyword evidence="1" id="KW-1133">Transmembrane helix</keyword>
<accession>A0A8J9ZQ51</accession>
<dbReference type="AlphaFoldDB" id="A0A8J9ZQ51"/>
<organism evidence="2 3">
    <name type="scientific">Branchiostoma lanceolatum</name>
    <name type="common">Common lancelet</name>
    <name type="synonym">Amphioxus lanceolatum</name>
    <dbReference type="NCBI Taxonomy" id="7740"/>
    <lineage>
        <taxon>Eukaryota</taxon>
        <taxon>Metazoa</taxon>
        <taxon>Chordata</taxon>
        <taxon>Cephalochordata</taxon>
        <taxon>Leptocardii</taxon>
        <taxon>Amphioxiformes</taxon>
        <taxon>Branchiostomatidae</taxon>
        <taxon>Branchiostoma</taxon>
    </lineage>
</organism>
<feature type="transmembrane region" description="Helical" evidence="1">
    <location>
        <begin position="36"/>
        <end position="54"/>
    </location>
</feature>
<evidence type="ECO:0000313" key="3">
    <source>
        <dbReference type="Proteomes" id="UP000838412"/>
    </source>
</evidence>